<gene>
    <name evidence="6" type="ORF">B0I33_10922</name>
</gene>
<comment type="similarity">
    <text evidence="1">Belongs to the glycosyltransferase 2 family.</text>
</comment>
<dbReference type="InterPro" id="IPR001173">
    <property type="entry name" value="Glyco_trans_2-like"/>
</dbReference>
<dbReference type="GO" id="GO:0005975">
    <property type="term" value="P:carbohydrate metabolic process"/>
    <property type="evidence" value="ECO:0007669"/>
    <property type="project" value="InterPro"/>
</dbReference>
<dbReference type="OrthoDB" id="9763050at2"/>
<dbReference type="Pfam" id="PF01522">
    <property type="entry name" value="Polysacc_deac_1"/>
    <property type="match status" value="1"/>
</dbReference>
<reference evidence="6 7" key="1">
    <citation type="submission" date="2018-03" db="EMBL/GenBank/DDBJ databases">
        <title>Genomic Encyclopedia of Type Strains, Phase III (KMG-III): the genomes of soil and plant-associated and newly described type strains.</title>
        <authorList>
            <person name="Whitman W."/>
        </authorList>
    </citation>
    <scope>NUCLEOTIDE SEQUENCE [LARGE SCALE GENOMIC DNA]</scope>
    <source>
        <strain evidence="6 7">CGMCC 4.7125</strain>
    </source>
</reference>
<keyword evidence="7" id="KW-1185">Reference proteome</keyword>
<feature type="transmembrane region" description="Helical" evidence="4">
    <location>
        <begin position="591"/>
        <end position="615"/>
    </location>
</feature>
<evidence type="ECO:0000256" key="3">
    <source>
        <dbReference type="ARBA" id="ARBA00022679"/>
    </source>
</evidence>
<evidence type="ECO:0000313" key="6">
    <source>
        <dbReference type="EMBL" id="PRX45361.1"/>
    </source>
</evidence>
<dbReference type="AlphaFoldDB" id="A0A2T0LPV5"/>
<dbReference type="PANTHER" id="PTHR43630">
    <property type="entry name" value="POLY-BETA-1,6-N-ACETYL-D-GLUCOSAMINE SYNTHASE"/>
    <property type="match status" value="1"/>
</dbReference>
<sequence>MSRHARTAPSPRAHWLLLATATVSAVLLLALHAIVTAGAATGPLSWQTGDSTGVPRQVLAGGAVVDARPDPAVASRPRDRTLAITFEDGPDPVWTPAVLDVLDRFGARATFFVTGAGAARHPGLVREIAERGHELGSHTATHTDLRAAGELRTALELRATDLALAGAAGVNAPLVRPPGPVTPAELDDAGWRVAERIAAQGRLTVLSDVDSGDGGHPGTDRIVAGSLPADRRGAVLRMHDGGGDRSQTVAALERLLPSLRADGWRLTTVSDSVGVVHATTEADARLVVGGWLLVFAVQAAESFAAALDTVLVIICVLAGARLLLALAALRRRPERPPRACRDPVTVVVPAHNERDGIEATLRSILSSDHPVEVVVVDDGSVDGTAGFVERLGLRRVRVIRQVRSGRAAALNTGLSAARTEIVVAVDADTTLGRRAVGRLARHFADPRVAAVSGNTAVTDRTGVLGGWQHIEYVAGLGLDRRLSTVLGCLPAPPGAVRAFRRSAVRRLGGVPTDTLAEDADLAMALERAGSRVVHDPSARAWTAVPGTLGGLWRQRYRWSYGSLQAGWKHRSAVRGTGAEGRLGRRGLPYRVVFGLVLPLLAPLADLAVVSGLLAGEGGRAVPLWLAFQVLQAAPAVVAFRLAGEPLRPLLALPVQQFAYRQLLWLAVVQSLLTALAGVRMPWHRVRRRTGVATSHGR</sequence>
<dbReference type="Gene3D" id="3.20.20.370">
    <property type="entry name" value="Glycoside hydrolase/deacetylase"/>
    <property type="match status" value="1"/>
</dbReference>
<dbReference type="Pfam" id="PF00535">
    <property type="entry name" value="Glycos_transf_2"/>
    <property type="match status" value="1"/>
</dbReference>
<dbReference type="PROSITE" id="PS51677">
    <property type="entry name" value="NODB"/>
    <property type="match status" value="1"/>
</dbReference>
<keyword evidence="3 6" id="KW-0808">Transferase</keyword>
<evidence type="ECO:0000256" key="2">
    <source>
        <dbReference type="ARBA" id="ARBA00022676"/>
    </source>
</evidence>
<organism evidence="6 7">
    <name type="scientific">Prauserella shujinwangii</name>
    <dbReference type="NCBI Taxonomy" id="1453103"/>
    <lineage>
        <taxon>Bacteria</taxon>
        <taxon>Bacillati</taxon>
        <taxon>Actinomycetota</taxon>
        <taxon>Actinomycetes</taxon>
        <taxon>Pseudonocardiales</taxon>
        <taxon>Pseudonocardiaceae</taxon>
        <taxon>Prauserella</taxon>
    </lineage>
</organism>
<keyword evidence="4" id="KW-0812">Transmembrane</keyword>
<dbReference type="GO" id="GO:0016810">
    <property type="term" value="F:hydrolase activity, acting on carbon-nitrogen (but not peptide) bonds"/>
    <property type="evidence" value="ECO:0007669"/>
    <property type="project" value="InterPro"/>
</dbReference>
<dbReference type="RefSeq" id="WP_106180583.1">
    <property type="nucleotide sequence ID" value="NZ_PVNH01000009.1"/>
</dbReference>
<protein>
    <submittedName>
        <fullName evidence="6">Cellulose synthase/poly-beta-1,6-N-acetylglucosamine synthase-like glycosyltransferase</fullName>
    </submittedName>
</protein>
<name>A0A2T0LPV5_9PSEU</name>
<feature type="transmembrane region" description="Helical" evidence="4">
    <location>
        <begin position="621"/>
        <end position="642"/>
    </location>
</feature>
<keyword evidence="4" id="KW-0472">Membrane</keyword>
<dbReference type="EMBL" id="PVNH01000009">
    <property type="protein sequence ID" value="PRX45361.1"/>
    <property type="molecule type" value="Genomic_DNA"/>
</dbReference>
<evidence type="ECO:0000313" key="7">
    <source>
        <dbReference type="Proteomes" id="UP000238362"/>
    </source>
</evidence>
<dbReference type="Gene3D" id="3.90.550.10">
    <property type="entry name" value="Spore Coat Polysaccharide Biosynthesis Protein SpsA, Chain A"/>
    <property type="match status" value="1"/>
</dbReference>
<dbReference type="Proteomes" id="UP000238362">
    <property type="component" value="Unassembled WGS sequence"/>
</dbReference>
<accession>A0A2T0LPV5</accession>
<evidence type="ECO:0000256" key="1">
    <source>
        <dbReference type="ARBA" id="ARBA00006739"/>
    </source>
</evidence>
<feature type="domain" description="NodB homology" evidence="5">
    <location>
        <begin position="80"/>
        <end position="267"/>
    </location>
</feature>
<evidence type="ECO:0000259" key="5">
    <source>
        <dbReference type="PROSITE" id="PS51677"/>
    </source>
</evidence>
<dbReference type="PANTHER" id="PTHR43630:SF1">
    <property type="entry name" value="POLY-BETA-1,6-N-ACETYL-D-GLUCOSAMINE SYNTHASE"/>
    <property type="match status" value="1"/>
</dbReference>
<keyword evidence="4" id="KW-1133">Transmembrane helix</keyword>
<dbReference type="InterPro" id="IPR011330">
    <property type="entry name" value="Glyco_hydro/deAcase_b/a-brl"/>
</dbReference>
<feature type="transmembrane region" description="Helical" evidence="4">
    <location>
        <begin position="662"/>
        <end position="682"/>
    </location>
</feature>
<comment type="caution">
    <text evidence="6">The sequence shown here is derived from an EMBL/GenBank/DDBJ whole genome shotgun (WGS) entry which is preliminary data.</text>
</comment>
<evidence type="ECO:0000256" key="4">
    <source>
        <dbReference type="SAM" id="Phobius"/>
    </source>
</evidence>
<dbReference type="SUPFAM" id="SSF88713">
    <property type="entry name" value="Glycoside hydrolase/deacetylase"/>
    <property type="match status" value="1"/>
</dbReference>
<dbReference type="SUPFAM" id="SSF53448">
    <property type="entry name" value="Nucleotide-diphospho-sugar transferases"/>
    <property type="match status" value="1"/>
</dbReference>
<dbReference type="InterPro" id="IPR002509">
    <property type="entry name" value="NODB_dom"/>
</dbReference>
<dbReference type="GO" id="GO:0016757">
    <property type="term" value="F:glycosyltransferase activity"/>
    <property type="evidence" value="ECO:0007669"/>
    <property type="project" value="UniProtKB-KW"/>
</dbReference>
<proteinExistence type="inferred from homology"/>
<dbReference type="InterPro" id="IPR029044">
    <property type="entry name" value="Nucleotide-diphossugar_trans"/>
</dbReference>
<dbReference type="CDD" id="cd06423">
    <property type="entry name" value="CESA_like"/>
    <property type="match status" value="1"/>
</dbReference>
<keyword evidence="2" id="KW-0328">Glycosyltransferase</keyword>